<dbReference type="Gene3D" id="3.40.50.1000">
    <property type="entry name" value="HAD superfamily/HAD-like"/>
    <property type="match status" value="2"/>
</dbReference>
<evidence type="ECO:0000256" key="3">
    <source>
        <dbReference type="ARBA" id="ARBA00022723"/>
    </source>
</evidence>
<protein>
    <recommendedName>
        <fullName evidence="5">Haloacid dehalogenase-like hydrolase domain-containing protein 2</fullName>
    </recommendedName>
</protein>
<dbReference type="RefSeq" id="WP_246004313.1">
    <property type="nucleotide sequence ID" value="NZ_RJUK01000001.1"/>
</dbReference>
<dbReference type="GO" id="GO:0046872">
    <property type="term" value="F:metal ion binding"/>
    <property type="evidence" value="ECO:0007669"/>
    <property type="project" value="UniProtKB-KW"/>
</dbReference>
<comment type="caution">
    <text evidence="6">The sequence shown here is derived from an EMBL/GenBank/DDBJ whole genome shotgun (WGS) entry which is preliminary data.</text>
</comment>
<keyword evidence="4" id="KW-0460">Magnesium</keyword>
<evidence type="ECO:0000256" key="5">
    <source>
        <dbReference type="ARBA" id="ARBA00039666"/>
    </source>
</evidence>
<sequence>MPLEAAMNDTRIKAVFFDLSGVLYEGDRRIDGAIEAVAAARDRGLVLRFVTNTATKSREQLLEKLQQLGFDVTAQELFTAPDAALAYVREHQLTPYALVHPSIKALFGPLGDREPDCVVLGDARDELNYRNLNQAFRIAQAHKRLIAIGENKYFNDGDALCLDAGPFVRAVAWAADVEPVVMGKPNPEFFHQVVTSTGLPPEQCLMIGDDVFGDVEGALKAGLQARLVKTGKYQAEDEKKLSPAAIVLESVKVLPSML</sequence>
<dbReference type="Pfam" id="PF13344">
    <property type="entry name" value="Hydrolase_6"/>
    <property type="match status" value="1"/>
</dbReference>
<gene>
    <name evidence="6" type="ORF">EDC38_0347</name>
</gene>
<dbReference type="AlphaFoldDB" id="A0A3N1NV65"/>
<evidence type="ECO:0000256" key="1">
    <source>
        <dbReference type="ARBA" id="ARBA00001946"/>
    </source>
</evidence>
<comment type="cofactor">
    <cofactor evidence="1">
        <name>Mg(2+)</name>
        <dbReference type="ChEBI" id="CHEBI:18420"/>
    </cofactor>
</comment>
<evidence type="ECO:0000313" key="6">
    <source>
        <dbReference type="EMBL" id="ROQ19759.1"/>
    </source>
</evidence>
<dbReference type="InterPro" id="IPR006355">
    <property type="entry name" value="LHPP/HDHD2"/>
</dbReference>
<keyword evidence="3" id="KW-0479">Metal-binding</keyword>
<dbReference type="EMBL" id="RJUK01000001">
    <property type="protein sequence ID" value="ROQ19759.1"/>
    <property type="molecule type" value="Genomic_DNA"/>
</dbReference>
<reference evidence="6 7" key="1">
    <citation type="submission" date="2018-11" db="EMBL/GenBank/DDBJ databases">
        <title>Genomic Encyclopedia of Type Strains, Phase IV (KMG-IV): sequencing the most valuable type-strain genomes for metagenomic binning, comparative biology and taxonomic classification.</title>
        <authorList>
            <person name="Goeker M."/>
        </authorList>
    </citation>
    <scope>NUCLEOTIDE SEQUENCE [LARGE SCALE GENOMIC DNA]</scope>
    <source>
        <strain evidence="6 7">DSM 16974</strain>
    </source>
</reference>
<dbReference type="GO" id="GO:0005737">
    <property type="term" value="C:cytoplasm"/>
    <property type="evidence" value="ECO:0007669"/>
    <property type="project" value="TreeGrafter"/>
</dbReference>
<dbReference type="InterPro" id="IPR023214">
    <property type="entry name" value="HAD_sf"/>
</dbReference>
<evidence type="ECO:0000256" key="4">
    <source>
        <dbReference type="ARBA" id="ARBA00022842"/>
    </source>
</evidence>
<dbReference type="InterPro" id="IPR036412">
    <property type="entry name" value="HAD-like_sf"/>
</dbReference>
<keyword evidence="6" id="KW-0378">Hydrolase</keyword>
<dbReference type="PANTHER" id="PTHR19288">
    <property type="entry name" value="4-NITROPHENYLPHOSPHATASE-RELATED"/>
    <property type="match status" value="1"/>
</dbReference>
<dbReference type="PANTHER" id="PTHR19288:SF46">
    <property type="entry name" value="HALOACID DEHALOGENASE-LIKE HYDROLASE DOMAIN-CONTAINING PROTEIN 2"/>
    <property type="match status" value="1"/>
</dbReference>
<dbReference type="Proteomes" id="UP000273643">
    <property type="component" value="Unassembled WGS sequence"/>
</dbReference>
<dbReference type="InterPro" id="IPR006439">
    <property type="entry name" value="HAD-SF_hydro_IA"/>
</dbReference>
<name>A0A3N1NV65_9GAMM</name>
<comment type="similarity">
    <text evidence="2">Belongs to the HAD-like hydrolase superfamily.</text>
</comment>
<evidence type="ECO:0000313" key="7">
    <source>
        <dbReference type="Proteomes" id="UP000273643"/>
    </source>
</evidence>
<dbReference type="NCBIfam" id="TIGR01460">
    <property type="entry name" value="HAD-SF-IIA"/>
    <property type="match status" value="1"/>
</dbReference>
<dbReference type="SUPFAM" id="SSF56784">
    <property type="entry name" value="HAD-like"/>
    <property type="match status" value="1"/>
</dbReference>
<keyword evidence="7" id="KW-1185">Reference proteome</keyword>
<organism evidence="6 7">
    <name type="scientific">Marinimicrobium koreense</name>
    <dbReference type="NCBI Taxonomy" id="306545"/>
    <lineage>
        <taxon>Bacteria</taxon>
        <taxon>Pseudomonadati</taxon>
        <taxon>Pseudomonadota</taxon>
        <taxon>Gammaproteobacteria</taxon>
        <taxon>Cellvibrionales</taxon>
        <taxon>Cellvibrionaceae</taxon>
        <taxon>Marinimicrobium</taxon>
    </lineage>
</organism>
<dbReference type="InterPro" id="IPR006357">
    <property type="entry name" value="HAD-SF_hydro_IIA"/>
</dbReference>
<evidence type="ECO:0000256" key="2">
    <source>
        <dbReference type="ARBA" id="ARBA00007958"/>
    </source>
</evidence>
<dbReference type="NCBIfam" id="TIGR01458">
    <property type="entry name" value="HAD-SF-IIA-hyp3"/>
    <property type="match status" value="1"/>
</dbReference>
<proteinExistence type="inferred from homology"/>
<dbReference type="NCBIfam" id="TIGR01549">
    <property type="entry name" value="HAD-SF-IA-v1"/>
    <property type="match status" value="1"/>
</dbReference>
<accession>A0A3N1NV65</accession>
<dbReference type="GO" id="GO:0016791">
    <property type="term" value="F:phosphatase activity"/>
    <property type="evidence" value="ECO:0007669"/>
    <property type="project" value="InterPro"/>
</dbReference>
<dbReference type="Pfam" id="PF13242">
    <property type="entry name" value="Hydrolase_like"/>
    <property type="match status" value="1"/>
</dbReference>